<evidence type="ECO:0000256" key="3">
    <source>
        <dbReference type="SAM" id="MobiDB-lite"/>
    </source>
</evidence>
<dbReference type="AlphaFoldDB" id="A0AAD3HQG9"/>
<feature type="compositionally biased region" description="Low complexity" evidence="3">
    <location>
        <begin position="234"/>
        <end position="243"/>
    </location>
</feature>
<dbReference type="GO" id="GO:0061928">
    <property type="term" value="F:glutathione specific gamma-glutamylcyclotransferase activity"/>
    <property type="evidence" value="ECO:0007669"/>
    <property type="project" value="UniProtKB-EC"/>
</dbReference>
<evidence type="ECO:0000313" key="5">
    <source>
        <dbReference type="Proteomes" id="UP001054857"/>
    </source>
</evidence>
<accession>A0AAD3HQG9</accession>
<feature type="region of interest" description="Disordered" evidence="3">
    <location>
        <begin position="1"/>
        <end position="23"/>
    </location>
</feature>
<evidence type="ECO:0000313" key="4">
    <source>
        <dbReference type="EMBL" id="GFR49383.1"/>
    </source>
</evidence>
<dbReference type="Proteomes" id="UP001054857">
    <property type="component" value="Unassembled WGS sequence"/>
</dbReference>
<feature type="compositionally biased region" description="Basic and acidic residues" evidence="3">
    <location>
        <begin position="244"/>
        <end position="261"/>
    </location>
</feature>
<dbReference type="CDD" id="cd06661">
    <property type="entry name" value="GGCT_like"/>
    <property type="match status" value="1"/>
</dbReference>
<dbReference type="GO" id="GO:0006751">
    <property type="term" value="P:glutathione catabolic process"/>
    <property type="evidence" value="ECO:0007669"/>
    <property type="project" value="InterPro"/>
</dbReference>
<dbReference type="EMBL" id="BMAR01000030">
    <property type="protein sequence ID" value="GFR49383.1"/>
    <property type="molecule type" value="Genomic_DNA"/>
</dbReference>
<feature type="non-terminal residue" evidence="4">
    <location>
        <position position="280"/>
    </location>
</feature>
<feature type="compositionally biased region" description="Low complexity" evidence="3">
    <location>
        <begin position="262"/>
        <end position="271"/>
    </location>
</feature>
<organism evidence="4 5">
    <name type="scientific">Astrephomene gubernaculifera</name>
    <dbReference type="NCBI Taxonomy" id="47775"/>
    <lineage>
        <taxon>Eukaryota</taxon>
        <taxon>Viridiplantae</taxon>
        <taxon>Chlorophyta</taxon>
        <taxon>core chlorophytes</taxon>
        <taxon>Chlorophyceae</taxon>
        <taxon>CS clade</taxon>
        <taxon>Chlamydomonadales</taxon>
        <taxon>Astrephomenaceae</taxon>
        <taxon>Astrephomene</taxon>
    </lineage>
</organism>
<gene>
    <name evidence="4" type="ORF">Agub_g11434</name>
</gene>
<dbReference type="InterPro" id="IPR013024">
    <property type="entry name" value="GGCT-like"/>
</dbReference>
<keyword evidence="5" id="KW-1185">Reference proteome</keyword>
<name>A0AAD3HQG9_9CHLO</name>
<keyword evidence="2" id="KW-0456">Lyase</keyword>
<protein>
    <recommendedName>
        <fullName evidence="1">glutathione-specific gamma-glutamylcyclotransferase</fullName>
        <ecNumber evidence="1">4.3.2.7</ecNumber>
    </recommendedName>
</protein>
<dbReference type="PANTHER" id="PTHR12192:SF2">
    <property type="entry name" value="GLUTATHIONE-SPECIFIC GAMMA-GLUTAMYLCYCLOTRANSFERASE 2"/>
    <property type="match status" value="1"/>
</dbReference>
<dbReference type="Pfam" id="PF04752">
    <property type="entry name" value="ChaC"/>
    <property type="match status" value="1"/>
</dbReference>
<dbReference type="PANTHER" id="PTHR12192">
    <property type="entry name" value="CATION TRANSPORT PROTEIN CHAC-RELATED"/>
    <property type="match status" value="1"/>
</dbReference>
<feature type="region of interest" description="Disordered" evidence="3">
    <location>
        <begin position="188"/>
        <end position="280"/>
    </location>
</feature>
<reference evidence="4 5" key="1">
    <citation type="journal article" date="2021" name="Sci. Rep.">
        <title>Genome sequencing of the multicellular alga Astrephomene provides insights into convergent evolution of germ-soma differentiation.</title>
        <authorList>
            <person name="Yamashita S."/>
            <person name="Yamamoto K."/>
            <person name="Matsuzaki R."/>
            <person name="Suzuki S."/>
            <person name="Yamaguchi H."/>
            <person name="Hirooka S."/>
            <person name="Minakuchi Y."/>
            <person name="Miyagishima S."/>
            <person name="Kawachi M."/>
            <person name="Toyoda A."/>
            <person name="Nozaki H."/>
        </authorList>
    </citation>
    <scope>NUCLEOTIDE SEQUENCE [LARGE SCALE GENOMIC DNA]</scope>
    <source>
        <strain evidence="4 5">NIES-4017</strain>
    </source>
</reference>
<evidence type="ECO:0000256" key="2">
    <source>
        <dbReference type="ARBA" id="ARBA00023239"/>
    </source>
</evidence>
<feature type="compositionally biased region" description="Acidic residues" evidence="3">
    <location>
        <begin position="190"/>
        <end position="208"/>
    </location>
</feature>
<evidence type="ECO:0000256" key="1">
    <source>
        <dbReference type="ARBA" id="ARBA00012344"/>
    </source>
</evidence>
<proteinExistence type="predicted"/>
<feature type="non-terminal residue" evidence="4">
    <location>
        <position position="1"/>
    </location>
</feature>
<dbReference type="InterPro" id="IPR006840">
    <property type="entry name" value="ChaC"/>
</dbReference>
<dbReference type="EC" id="4.3.2.7" evidence="1"/>
<sequence length="280" mass="31160">GYRRVFWQGSTDHRGTPKRPGRTVTLTADNDPCAITWGVAYQLAGSPEEQATTLSYLEWREKEYDVRQYVDICRADGSVAIRGALVYIASPSNRNYLGPADLGDIAVQIATSKGPSGPNYEYLFKLADAMRTMRIPLDADLHSLEEAVRQELSTRRTTASVAGTGCDLASPALAAAATSAGRALLREDGEQVEDDDDEEEQEEEEEVVELDHHVDYRRRHQQGLRMMQAGHVSQQQAQPQQHQQEQRQLEQAKQQGEERQQQHGQQQQQQGAVVCGGDSV</sequence>
<dbReference type="GO" id="GO:0005737">
    <property type="term" value="C:cytoplasm"/>
    <property type="evidence" value="ECO:0007669"/>
    <property type="project" value="TreeGrafter"/>
</dbReference>
<comment type="caution">
    <text evidence="4">The sequence shown here is derived from an EMBL/GenBank/DDBJ whole genome shotgun (WGS) entry which is preliminary data.</text>
</comment>